<proteinExistence type="predicted"/>
<dbReference type="AlphaFoldDB" id="A0A7L4YRG0"/>
<gene>
    <name evidence="2" type="ORF">EK0264_16405</name>
</gene>
<sequence length="125" mass="13122">MTVKRRTSTATAVVSSLSMLVAILFVSGMIGILVSPMGGFGMVAYPAWLALCVARLIDPFVRGAGLDPYQALSITLALCALLSILVAVVAGSDAYGVGYLLIPVVLIVVIGTFVQSMMDLESRRQ</sequence>
<keyword evidence="1" id="KW-0812">Transmembrane</keyword>
<keyword evidence="3" id="KW-1185">Reference proteome</keyword>
<name>A0A7L4YRG0_9ACTN</name>
<feature type="transmembrane region" description="Helical" evidence="1">
    <location>
        <begin position="40"/>
        <end position="57"/>
    </location>
</feature>
<organism evidence="2 3">
    <name type="scientific">Epidermidibacterium keratini</name>
    <dbReference type="NCBI Taxonomy" id="1891644"/>
    <lineage>
        <taxon>Bacteria</taxon>
        <taxon>Bacillati</taxon>
        <taxon>Actinomycetota</taxon>
        <taxon>Actinomycetes</taxon>
        <taxon>Sporichthyales</taxon>
        <taxon>Sporichthyaceae</taxon>
        <taxon>Epidermidibacterium</taxon>
    </lineage>
</organism>
<feature type="transmembrane region" description="Helical" evidence="1">
    <location>
        <begin position="96"/>
        <end position="114"/>
    </location>
</feature>
<evidence type="ECO:0000256" key="1">
    <source>
        <dbReference type="SAM" id="Phobius"/>
    </source>
</evidence>
<feature type="transmembrane region" description="Helical" evidence="1">
    <location>
        <begin position="69"/>
        <end position="90"/>
    </location>
</feature>
<keyword evidence="1" id="KW-0472">Membrane</keyword>
<dbReference type="KEGG" id="eke:EK0264_16405"/>
<dbReference type="RefSeq" id="WP_159546845.1">
    <property type="nucleotide sequence ID" value="NZ_CP047156.1"/>
</dbReference>
<dbReference type="InParanoid" id="A0A7L4YRG0"/>
<evidence type="ECO:0000313" key="3">
    <source>
        <dbReference type="Proteomes" id="UP000463857"/>
    </source>
</evidence>
<dbReference type="Proteomes" id="UP000463857">
    <property type="component" value="Chromosome"/>
</dbReference>
<protein>
    <submittedName>
        <fullName evidence="2">Uncharacterized protein</fullName>
    </submittedName>
</protein>
<evidence type="ECO:0000313" key="2">
    <source>
        <dbReference type="EMBL" id="QHC01710.1"/>
    </source>
</evidence>
<accession>A0A7L4YRG0</accession>
<keyword evidence="1" id="KW-1133">Transmembrane helix</keyword>
<dbReference type="EMBL" id="CP047156">
    <property type="protein sequence ID" value="QHC01710.1"/>
    <property type="molecule type" value="Genomic_DNA"/>
</dbReference>
<feature type="transmembrane region" description="Helical" evidence="1">
    <location>
        <begin position="12"/>
        <end position="34"/>
    </location>
</feature>
<reference evidence="2 3" key="1">
    <citation type="journal article" date="2018" name="Int. J. Syst. Evol. Microbiol.">
        <title>Epidermidibacterium keratini gen. nov., sp. nov., a member of the family Sporichthyaceae, isolated from keratin epidermis.</title>
        <authorList>
            <person name="Lee D.G."/>
            <person name="Trujillo M.E."/>
            <person name="Kang S."/>
            <person name="Nam J.J."/>
            <person name="Kim Y.J."/>
        </authorList>
    </citation>
    <scope>NUCLEOTIDE SEQUENCE [LARGE SCALE GENOMIC DNA]</scope>
    <source>
        <strain evidence="2 3">EPI-7</strain>
    </source>
</reference>